<proteinExistence type="predicted"/>
<dbReference type="PANTHER" id="PTHR46656">
    <property type="entry name" value="PUTATIVE-RELATED"/>
    <property type="match status" value="1"/>
</dbReference>
<name>A0A2S3VZH7_9PROT</name>
<gene>
    <name evidence="1" type="ORF">KMAL_23500</name>
</gene>
<protein>
    <submittedName>
        <fullName evidence="1">Uncharacterized protein</fullName>
    </submittedName>
</protein>
<dbReference type="Gene3D" id="3.40.50.2000">
    <property type="entry name" value="Glycogen Phosphorylase B"/>
    <property type="match status" value="1"/>
</dbReference>
<dbReference type="PANTHER" id="PTHR46656:SF3">
    <property type="entry name" value="PUTATIVE-RELATED"/>
    <property type="match status" value="1"/>
</dbReference>
<dbReference type="AlphaFoldDB" id="A0A2S3VZH7"/>
<dbReference type="SUPFAM" id="SSF53448">
    <property type="entry name" value="Nucleotide-diphospho-sugar transferases"/>
    <property type="match status" value="1"/>
</dbReference>
<sequence>MNLQASRSVSAVSDAATRQPRTAVFTICSNNYLPGARVLMKSLARFHPDFSLFVGLADTRDPMPGLYDGPFEVVAADEIGIPGFKNFAFSYDIMEFNTAIKPFMFGYLFEKMGFDRVIYFDPDILLFAPLDPIINAFDTGASFVLTPHLREPAEGGSDPDDIAIMRAGIYNLGFLGASRPLESLPLIHWWQRRLYRHCINAQDKGIFVDQKFMDLIPGFADNCRILRHPGLNLAYWNLGHTELGYDGDDGKWTANGLPLIFFHFSGFDIRKPGALTKHSRNFRAPHEPALAALLNHYANQMWGAGFGTIPAGTFAYGRFASGAQVPMLARRMFRETTPDWPTDPFTTYEAYLQQAAPDTNRENPCTIISNFQAWLREHFPNLRQHLDLRRAHDAWVMTDWYVNHFAREQGIDLRLIEPVAQRLGNRPPALSHVPEESWSRSDVTVVGYLKTISGVGMVARHVLSSLVDSPLEVDGFDVALGVVSDRSEESLDAHLSKKIDGRVQIFASINADQLPIVLESVKPQMKPGYRIGMPAWELEKFPDAWVGSFDGVDELWAMSKWVQRMLAGRVDKPVIYMPVPLALEAPDTTGVREKFCLPEDSFLFYTSFDFLSFIERKNPEAVVAAFKECRRLIGKDRHVALVIKTLNASFAKGKAEALYQLVEEDPDIILLDGVLSRQETLELMAACDCVVSLHRCEGLGFLVAEGMALGKPVIATDYSATTDLLDENTGYPVNFRYVPVKAGEYPMAEGQRWADPDVVHATWIMHEIVSDPEAAARKGAAAKKMIDTHFNVDVIRTRQLARLKTLGVTTYGQE</sequence>
<accession>A0A2S3VZH7</accession>
<evidence type="ECO:0000313" key="2">
    <source>
        <dbReference type="Proteomes" id="UP000237344"/>
    </source>
</evidence>
<dbReference type="EMBL" id="POTC01000036">
    <property type="protein sequence ID" value="POF62012.1"/>
    <property type="molecule type" value="Genomic_DNA"/>
</dbReference>
<dbReference type="OrthoDB" id="118340at2"/>
<dbReference type="InterPro" id="IPR029044">
    <property type="entry name" value="Nucleotide-diphossugar_trans"/>
</dbReference>
<organism evidence="1 2">
    <name type="scientific">Novacetimonas maltaceti</name>
    <dbReference type="NCBI Taxonomy" id="1203393"/>
    <lineage>
        <taxon>Bacteria</taxon>
        <taxon>Pseudomonadati</taxon>
        <taxon>Pseudomonadota</taxon>
        <taxon>Alphaproteobacteria</taxon>
        <taxon>Acetobacterales</taxon>
        <taxon>Acetobacteraceae</taxon>
        <taxon>Novacetimonas</taxon>
    </lineage>
</organism>
<dbReference type="Proteomes" id="UP000237344">
    <property type="component" value="Unassembled WGS sequence"/>
</dbReference>
<keyword evidence="2" id="KW-1185">Reference proteome</keyword>
<dbReference type="Gene3D" id="3.90.550.10">
    <property type="entry name" value="Spore Coat Polysaccharide Biosynthesis Protein SpsA, Chain A"/>
    <property type="match status" value="1"/>
</dbReference>
<dbReference type="SUPFAM" id="SSF53756">
    <property type="entry name" value="UDP-Glycosyltransferase/glycogen phosphorylase"/>
    <property type="match status" value="1"/>
</dbReference>
<evidence type="ECO:0000313" key="1">
    <source>
        <dbReference type="EMBL" id="POF62012.1"/>
    </source>
</evidence>
<dbReference type="Pfam" id="PF13692">
    <property type="entry name" value="Glyco_trans_1_4"/>
    <property type="match status" value="1"/>
</dbReference>
<reference evidence="1 2" key="1">
    <citation type="submission" date="2018-01" db="EMBL/GenBank/DDBJ databases">
        <title>Draft Genome Sequence of Komagataeibacter maltaceti LMG 1529, a Vinegar Producing Acetic Acid Bacterium Isolated from Malt Vinegar Brewery Acetifiers.</title>
        <authorList>
            <person name="Zhang Q."/>
            <person name="Hollensteiner J."/>
            <person name="Poehlein A."/>
            <person name="Daniel R."/>
        </authorList>
    </citation>
    <scope>NUCLEOTIDE SEQUENCE [LARGE SCALE GENOMIC DNA]</scope>
    <source>
        <strain evidence="1 2">LMG 1529</strain>
    </source>
</reference>
<comment type="caution">
    <text evidence="1">The sequence shown here is derived from an EMBL/GenBank/DDBJ whole genome shotgun (WGS) entry which is preliminary data.</text>
</comment>